<dbReference type="InterPro" id="IPR052152">
    <property type="entry name" value="LPR1/LPR2"/>
</dbReference>
<evidence type="ECO:0000313" key="16">
    <source>
        <dbReference type="Proteomes" id="UP000504607"/>
    </source>
</evidence>
<dbReference type="FunFam" id="2.60.40.420:FF:000081">
    <property type="entry name" value="Spore coat protein A"/>
    <property type="match status" value="1"/>
</dbReference>
<evidence type="ECO:0000256" key="3">
    <source>
        <dbReference type="ARBA" id="ARBA00010609"/>
    </source>
</evidence>
<dbReference type="GO" id="GO:0016491">
    <property type="term" value="F:oxidoreductase activity"/>
    <property type="evidence" value="ECO:0007669"/>
    <property type="project" value="UniProtKB-KW"/>
</dbReference>
<dbReference type="CDD" id="cd13868">
    <property type="entry name" value="CuRO_2_CotA_like"/>
    <property type="match status" value="1"/>
</dbReference>
<evidence type="ECO:0000256" key="10">
    <source>
        <dbReference type="ARBA" id="ARBA00023180"/>
    </source>
</evidence>
<dbReference type="Pfam" id="PF00394">
    <property type="entry name" value="Cu-oxidase"/>
    <property type="match status" value="1"/>
</dbReference>
<evidence type="ECO:0000256" key="8">
    <source>
        <dbReference type="ARBA" id="ARBA00023008"/>
    </source>
</evidence>
<protein>
    <submittedName>
        <fullName evidence="17">Multicopper oxidase LPR1 homolog 4</fullName>
    </submittedName>
</protein>
<keyword evidence="16" id="KW-1185">Reference proteome</keyword>
<reference evidence="17" key="1">
    <citation type="submission" date="2025-08" db="UniProtKB">
        <authorList>
            <consortium name="RefSeq"/>
        </authorList>
    </citation>
    <scope>IDENTIFICATION</scope>
</reference>
<comment type="similarity">
    <text evidence="3">Belongs to the multicopper oxidase family.</text>
</comment>
<comment type="cofactor">
    <cofactor evidence="1">
        <name>Cu cation</name>
        <dbReference type="ChEBI" id="CHEBI:23378"/>
    </cofactor>
</comment>
<dbReference type="InParanoid" id="A0A6I9QWV9"/>
<keyword evidence="9" id="KW-0472">Membrane</keyword>
<keyword evidence="5 12" id="KW-0732">Signal</keyword>
<evidence type="ECO:0000256" key="1">
    <source>
        <dbReference type="ARBA" id="ARBA00001935"/>
    </source>
</evidence>
<evidence type="ECO:0000259" key="15">
    <source>
        <dbReference type="Pfam" id="PF07732"/>
    </source>
</evidence>
<sequence>MKSKMELVLMLLLMVSLAGAQNPSPSVTQQTLQQVAASLRMYVDQLPNMPRIYGYSMQDGSPKPVTLTIGMYRKTWKFHRDLPSTPVFVFGTSAEAATFPGPTIIARQGVPLSVTWQNHLPSSHILPWDPTVPTAIPKNGGVPTVVHLHGSVHPPASDGSALAWFTANFQETGPKWTQATYTYPNVQPPGNLWYHDHALGLTRANLLAGLLGAYVIQNPSLDDPFNLPCGDTFDRHLVIADRSFNVDGTLFMNATGINPSIHPQWQPEYFGEAITVNGKAWPFLAVHRRRYRFRIINSSNARYLRLALSNGLAFCVIGSDASYLAAPVTSQNILLAPAEVADVIIDFSLSTTNEAELTNDAPYPYPTGSPAGPLNGKVMKFVILPKGAPPEAPDNSTVPTKEVNFTSVVPTDVAVTRYITMYEYTSASGSPTHLYINGKRFEDPVTETPRSGTTELWNVINLTGDNHPLHIHLGVFQAIKVQELVDLTTFKNCMTAINDAVKCNVAGHAVGKVVPVPEHEKTWKNVVKMEPGYMTSVVVAFKLVETNQKYPFDATGEPGYVYHCHILDHEDNAMIRPMKMLP</sequence>
<dbReference type="CDD" id="cd13891">
    <property type="entry name" value="CuRO_3_CotA_like"/>
    <property type="match status" value="1"/>
</dbReference>
<dbReference type="GO" id="GO:0005507">
    <property type="term" value="F:copper ion binding"/>
    <property type="evidence" value="ECO:0007669"/>
    <property type="project" value="InterPro"/>
</dbReference>
<dbReference type="OrthoDB" id="262547at2759"/>
<feature type="domain" description="Plastocyanin-like" evidence="13">
    <location>
        <begin position="276"/>
        <end position="348"/>
    </location>
</feature>
<evidence type="ECO:0000256" key="11">
    <source>
        <dbReference type="ARBA" id="ARBA00037077"/>
    </source>
</evidence>
<dbReference type="InterPro" id="IPR011706">
    <property type="entry name" value="Cu-oxidase_C"/>
</dbReference>
<dbReference type="RefSeq" id="XP_010916348.1">
    <property type="nucleotide sequence ID" value="XM_010918046.2"/>
</dbReference>
<keyword evidence="4" id="KW-0479">Metal-binding</keyword>
<dbReference type="Pfam" id="PF07732">
    <property type="entry name" value="Cu-oxidase_3"/>
    <property type="match status" value="1"/>
</dbReference>
<evidence type="ECO:0000256" key="7">
    <source>
        <dbReference type="ARBA" id="ARBA00023002"/>
    </source>
</evidence>
<evidence type="ECO:0000256" key="4">
    <source>
        <dbReference type="ARBA" id="ARBA00022723"/>
    </source>
</evidence>
<evidence type="ECO:0000256" key="6">
    <source>
        <dbReference type="ARBA" id="ARBA00022824"/>
    </source>
</evidence>
<dbReference type="SUPFAM" id="SSF49503">
    <property type="entry name" value="Cupredoxins"/>
    <property type="match status" value="3"/>
</dbReference>
<feature type="signal peptide" evidence="12">
    <location>
        <begin position="1"/>
        <end position="20"/>
    </location>
</feature>
<comment type="function">
    <text evidence="11">Multicopper oxidase that may play a role in the maintenance of inorganic phosphate homeostasis.</text>
</comment>
<dbReference type="PANTHER" id="PTHR48461:SF1">
    <property type="entry name" value="MULTICOPPER OXIDASE LPR1-LIKE"/>
    <property type="match status" value="1"/>
</dbReference>
<dbReference type="InterPro" id="IPR002355">
    <property type="entry name" value="Cu_oxidase_Cu_BS"/>
</dbReference>
<dbReference type="Pfam" id="PF07731">
    <property type="entry name" value="Cu-oxidase_2"/>
    <property type="match status" value="1"/>
</dbReference>
<dbReference type="GeneID" id="105041188"/>
<feature type="domain" description="Plastocyanin-like" evidence="15">
    <location>
        <begin position="143"/>
        <end position="219"/>
    </location>
</feature>
<dbReference type="Gene3D" id="2.60.40.420">
    <property type="entry name" value="Cupredoxins - blue copper proteins"/>
    <property type="match status" value="3"/>
</dbReference>
<name>A0A6I9QWV9_ELAGV</name>
<dbReference type="InterPro" id="IPR008972">
    <property type="entry name" value="Cupredoxin"/>
</dbReference>
<evidence type="ECO:0000313" key="17">
    <source>
        <dbReference type="RefSeq" id="XP_010916348.1"/>
    </source>
</evidence>
<evidence type="ECO:0000259" key="14">
    <source>
        <dbReference type="Pfam" id="PF07731"/>
    </source>
</evidence>
<dbReference type="PANTHER" id="PTHR48461">
    <property type="entry name" value="MULTICOPPER OXIDASE LPR1-LIKE"/>
    <property type="match status" value="1"/>
</dbReference>
<dbReference type="KEGG" id="egu:105041188"/>
<keyword evidence="7" id="KW-0560">Oxidoreductase</keyword>
<dbReference type="AlphaFoldDB" id="A0A6I9QWV9"/>
<proteinExistence type="inferred from homology"/>
<dbReference type="Proteomes" id="UP000504607">
    <property type="component" value="Chromosome 3"/>
</dbReference>
<organism evidence="16 17">
    <name type="scientific">Elaeis guineensis var. tenera</name>
    <name type="common">Oil palm</name>
    <dbReference type="NCBI Taxonomy" id="51953"/>
    <lineage>
        <taxon>Eukaryota</taxon>
        <taxon>Viridiplantae</taxon>
        <taxon>Streptophyta</taxon>
        <taxon>Embryophyta</taxon>
        <taxon>Tracheophyta</taxon>
        <taxon>Spermatophyta</taxon>
        <taxon>Magnoliopsida</taxon>
        <taxon>Liliopsida</taxon>
        <taxon>Arecaceae</taxon>
        <taxon>Arecoideae</taxon>
        <taxon>Cocoseae</taxon>
        <taxon>Elaeidinae</taxon>
        <taxon>Elaeis</taxon>
    </lineage>
</organism>
<feature type="domain" description="Plastocyanin-like" evidence="14">
    <location>
        <begin position="421"/>
        <end position="578"/>
    </location>
</feature>
<evidence type="ECO:0000256" key="5">
    <source>
        <dbReference type="ARBA" id="ARBA00022729"/>
    </source>
</evidence>
<accession>A0A6I9QWV9</accession>
<keyword evidence="6" id="KW-0256">Endoplasmic reticulum</keyword>
<dbReference type="GO" id="GO:0005789">
    <property type="term" value="C:endoplasmic reticulum membrane"/>
    <property type="evidence" value="ECO:0007669"/>
    <property type="project" value="UniProtKB-SubCell"/>
</dbReference>
<dbReference type="CDD" id="cd13844">
    <property type="entry name" value="CuRO_1_BOD_CotA_like"/>
    <property type="match status" value="1"/>
</dbReference>
<dbReference type="PROSITE" id="PS00080">
    <property type="entry name" value="MULTICOPPER_OXIDASE2"/>
    <property type="match status" value="1"/>
</dbReference>
<dbReference type="InterPro" id="IPR001117">
    <property type="entry name" value="Cu-oxidase_2nd"/>
</dbReference>
<keyword evidence="10" id="KW-0325">Glycoprotein</keyword>
<evidence type="ECO:0000256" key="12">
    <source>
        <dbReference type="SAM" id="SignalP"/>
    </source>
</evidence>
<keyword evidence="8" id="KW-0186">Copper</keyword>
<evidence type="ECO:0000259" key="13">
    <source>
        <dbReference type="Pfam" id="PF00394"/>
    </source>
</evidence>
<feature type="chain" id="PRO_5026815394" evidence="12">
    <location>
        <begin position="21"/>
        <end position="582"/>
    </location>
</feature>
<evidence type="ECO:0000256" key="9">
    <source>
        <dbReference type="ARBA" id="ARBA00023136"/>
    </source>
</evidence>
<gene>
    <name evidence="17" type="primary">LOC105041188</name>
</gene>
<evidence type="ECO:0000256" key="2">
    <source>
        <dbReference type="ARBA" id="ARBA00004406"/>
    </source>
</evidence>
<dbReference type="GO" id="GO:0016036">
    <property type="term" value="P:cellular response to phosphate starvation"/>
    <property type="evidence" value="ECO:0007669"/>
    <property type="project" value="InterPro"/>
</dbReference>
<dbReference type="InterPro" id="IPR011707">
    <property type="entry name" value="Cu-oxidase-like_N"/>
</dbReference>
<comment type="subcellular location">
    <subcellularLocation>
        <location evidence="2">Endoplasmic reticulum membrane</location>
        <topology evidence="2">Peripheral membrane protein</topology>
    </subcellularLocation>
</comment>